<dbReference type="GO" id="GO:1990228">
    <property type="term" value="C:sulfurtransferase complex"/>
    <property type="evidence" value="ECO:0007669"/>
    <property type="project" value="TreeGrafter"/>
</dbReference>
<comment type="similarity">
    <text evidence="2">Belongs to the DsrE/TusD family.</text>
</comment>
<proteinExistence type="inferred from homology"/>
<dbReference type="AlphaFoldDB" id="A4A8D1"/>
<evidence type="ECO:0000313" key="6">
    <source>
        <dbReference type="Proteomes" id="UP000019205"/>
    </source>
</evidence>
<dbReference type="GO" id="GO:0097163">
    <property type="term" value="F:sulfur carrier activity"/>
    <property type="evidence" value="ECO:0007669"/>
    <property type="project" value="TreeGrafter"/>
</dbReference>
<dbReference type="Pfam" id="PF02635">
    <property type="entry name" value="DsrE"/>
    <property type="match status" value="1"/>
</dbReference>
<comment type="caution">
    <text evidence="5">The sequence shown here is derived from an EMBL/GenBank/DDBJ whole genome shotgun (WGS) entry which is preliminary data.</text>
</comment>
<dbReference type="InterPro" id="IPR027396">
    <property type="entry name" value="DsrEFH-like"/>
</dbReference>
<dbReference type="eggNOG" id="COG1553">
    <property type="taxonomic scope" value="Bacteria"/>
</dbReference>
<evidence type="ECO:0000256" key="4">
    <source>
        <dbReference type="ARBA" id="ARBA00022679"/>
    </source>
</evidence>
<keyword evidence="4 5" id="KW-0808">Transferase</keyword>
<reference evidence="5 6" key="1">
    <citation type="journal article" date="2007" name="Proc. Natl. Acad. Sci. U.S.A.">
        <title>Characterization of a marine gammaproteobacterium capable of aerobic anoxygenic photosynthesis.</title>
        <authorList>
            <person name="Fuchs B.M."/>
            <person name="Spring S."/>
            <person name="Teeling H."/>
            <person name="Quast C."/>
            <person name="Wulf J."/>
            <person name="Schattenhofer M."/>
            <person name="Yan S."/>
            <person name="Ferriera S."/>
            <person name="Johnson J."/>
            <person name="Glockner F.O."/>
            <person name="Amann R."/>
        </authorList>
    </citation>
    <scope>NUCLEOTIDE SEQUENCE [LARGE SCALE GENOMIC DNA]</scope>
    <source>
        <strain evidence="5">KT71</strain>
    </source>
</reference>
<dbReference type="EC" id="2.8.1.-" evidence="5"/>
<dbReference type="NCBIfam" id="NF001237">
    <property type="entry name" value="PRK00207.1"/>
    <property type="match status" value="1"/>
</dbReference>
<dbReference type="SUPFAM" id="SSF75169">
    <property type="entry name" value="DsrEFH-like"/>
    <property type="match status" value="1"/>
</dbReference>
<dbReference type="GO" id="GO:0016783">
    <property type="term" value="F:sulfurtransferase activity"/>
    <property type="evidence" value="ECO:0007669"/>
    <property type="project" value="InterPro"/>
</dbReference>
<dbReference type="Proteomes" id="UP000019205">
    <property type="component" value="Chromosome"/>
</dbReference>
<accession>A4A8D1</accession>
<keyword evidence="3" id="KW-0963">Cytoplasm</keyword>
<dbReference type="PANTHER" id="PTHR34874">
    <property type="entry name" value="PROTEIN YCHN"/>
    <property type="match status" value="1"/>
</dbReference>
<sequence>MRYALLVLSPPDSGSSSRQALEFAKALGRAKHNVASVFFFDAGALTALTACESSADEEDLRKEWQALGEDGGIPLFACVASAQRFGVGDGRNLEERCLPGFAIAGLGELIEASSIADRLMTFGD</sequence>
<protein>
    <submittedName>
        <fullName evidence="5">Sulfur relay protein TusD/DsrE</fullName>
        <ecNumber evidence="5">2.8.1.-</ecNumber>
    </submittedName>
</protein>
<dbReference type="InterPro" id="IPR017463">
    <property type="entry name" value="Sulphur_relay_TusD/DsrE"/>
</dbReference>
<name>A4A8D1_9GAMM</name>
<dbReference type="Gene3D" id="3.40.1260.10">
    <property type="entry name" value="DsrEFH-like"/>
    <property type="match status" value="1"/>
</dbReference>
<dbReference type="HOGENOM" id="CLU_132095_0_0_6"/>
<dbReference type="RefSeq" id="WP_008295478.1">
    <property type="nucleotide sequence ID" value="NZ_CM002299.1"/>
</dbReference>
<keyword evidence="6" id="KW-1185">Reference proteome</keyword>
<dbReference type="EMBL" id="AAOA02000001">
    <property type="protein sequence ID" value="EAQ97926.1"/>
    <property type="molecule type" value="Genomic_DNA"/>
</dbReference>
<dbReference type="InterPro" id="IPR003787">
    <property type="entry name" value="Sulphur_relay_DsrE/F-like"/>
</dbReference>
<evidence type="ECO:0000256" key="1">
    <source>
        <dbReference type="ARBA" id="ARBA00004496"/>
    </source>
</evidence>
<evidence type="ECO:0000256" key="2">
    <source>
        <dbReference type="ARBA" id="ARBA00007067"/>
    </source>
</evidence>
<reference evidence="5 6" key="2">
    <citation type="journal article" date="2009" name="PLoS ONE">
        <title>The photosynthetic apparatus and its regulation in the aerobic gammaproteobacterium Congregibacter litoralis gen. nov., sp. nov.</title>
        <authorList>
            <person name="Spring S."/>
            <person name="Lunsdorf H."/>
            <person name="Fuchs B.M."/>
            <person name="Tindall B.J."/>
        </authorList>
    </citation>
    <scope>NUCLEOTIDE SEQUENCE [LARGE SCALE GENOMIC DNA]</scope>
    <source>
        <strain evidence="5">KT71</strain>
    </source>
</reference>
<comment type="subcellular location">
    <subcellularLocation>
        <location evidence="1">Cytoplasm</location>
    </subcellularLocation>
</comment>
<evidence type="ECO:0000256" key="3">
    <source>
        <dbReference type="ARBA" id="ARBA00022490"/>
    </source>
</evidence>
<dbReference type="OrthoDB" id="9787483at2"/>
<evidence type="ECO:0000313" key="5">
    <source>
        <dbReference type="EMBL" id="EAQ97926.1"/>
    </source>
</evidence>
<gene>
    <name evidence="5" type="ORF">KT71_15214</name>
</gene>
<dbReference type="STRING" id="314285.KT71_15214"/>
<dbReference type="GO" id="GO:0002143">
    <property type="term" value="P:tRNA wobble position uridine thiolation"/>
    <property type="evidence" value="ECO:0007669"/>
    <property type="project" value="TreeGrafter"/>
</dbReference>
<organism evidence="5 6">
    <name type="scientific">Congregibacter litoralis KT71</name>
    <dbReference type="NCBI Taxonomy" id="314285"/>
    <lineage>
        <taxon>Bacteria</taxon>
        <taxon>Pseudomonadati</taxon>
        <taxon>Pseudomonadota</taxon>
        <taxon>Gammaproteobacteria</taxon>
        <taxon>Cellvibrionales</taxon>
        <taxon>Halieaceae</taxon>
        <taxon>Congregibacter</taxon>
    </lineage>
</organism>
<dbReference type="NCBIfam" id="TIGR03012">
    <property type="entry name" value="sulf_tusD_dsrE"/>
    <property type="match status" value="1"/>
</dbReference>
<dbReference type="PANTHER" id="PTHR34874:SF3">
    <property type="entry name" value="SULFURTRANSFERASE TUSD"/>
    <property type="match status" value="1"/>
</dbReference>